<evidence type="ECO:0000313" key="5">
    <source>
        <dbReference type="EMBL" id="WDE96060.1"/>
    </source>
</evidence>
<feature type="chain" id="PRO_5045072225" evidence="3">
    <location>
        <begin position="21"/>
        <end position="318"/>
    </location>
</feature>
<dbReference type="Pfam" id="PF20434">
    <property type="entry name" value="BD-FAE"/>
    <property type="match status" value="1"/>
</dbReference>
<protein>
    <submittedName>
        <fullName evidence="5">Alpha/beta hydrolase</fullName>
    </submittedName>
</protein>
<organism evidence="5 6">
    <name type="scientific">Lentisphaera profundi</name>
    <dbReference type="NCBI Taxonomy" id="1658616"/>
    <lineage>
        <taxon>Bacteria</taxon>
        <taxon>Pseudomonadati</taxon>
        <taxon>Lentisphaerota</taxon>
        <taxon>Lentisphaeria</taxon>
        <taxon>Lentisphaerales</taxon>
        <taxon>Lentisphaeraceae</taxon>
        <taxon>Lentisphaera</taxon>
    </lineage>
</organism>
<reference evidence="5 6" key="1">
    <citation type="submission" date="2023-02" db="EMBL/GenBank/DDBJ databases">
        <title>Genome sequence of Lentisphaera profundi SAORIC-696.</title>
        <authorList>
            <person name="Kim e."/>
            <person name="Cho J.-C."/>
            <person name="Choi A."/>
            <person name="Kang I."/>
        </authorList>
    </citation>
    <scope>NUCLEOTIDE SEQUENCE [LARGE SCALE GENOMIC DNA]</scope>
    <source>
        <strain evidence="5 6">SAORIC-696</strain>
    </source>
</reference>
<evidence type="ECO:0000313" key="6">
    <source>
        <dbReference type="Proteomes" id="UP001214250"/>
    </source>
</evidence>
<dbReference type="InterPro" id="IPR049492">
    <property type="entry name" value="BD-FAE-like_dom"/>
</dbReference>
<keyword evidence="1 5" id="KW-0378">Hydrolase</keyword>
<accession>A0ABY7VPI3</accession>
<dbReference type="PROSITE" id="PS51257">
    <property type="entry name" value="PROKAR_LIPOPROTEIN"/>
    <property type="match status" value="1"/>
</dbReference>
<feature type="signal peptide" evidence="3">
    <location>
        <begin position="1"/>
        <end position="20"/>
    </location>
</feature>
<evidence type="ECO:0000259" key="4">
    <source>
        <dbReference type="Pfam" id="PF20434"/>
    </source>
</evidence>
<feature type="region of interest" description="Disordered" evidence="2">
    <location>
        <begin position="298"/>
        <end position="318"/>
    </location>
</feature>
<dbReference type="Proteomes" id="UP001214250">
    <property type="component" value="Chromosome 1"/>
</dbReference>
<dbReference type="InterPro" id="IPR029058">
    <property type="entry name" value="AB_hydrolase_fold"/>
</dbReference>
<evidence type="ECO:0000256" key="1">
    <source>
        <dbReference type="ARBA" id="ARBA00022801"/>
    </source>
</evidence>
<evidence type="ECO:0000256" key="2">
    <source>
        <dbReference type="SAM" id="MobiDB-lite"/>
    </source>
</evidence>
<dbReference type="PANTHER" id="PTHR48081">
    <property type="entry name" value="AB HYDROLASE SUPERFAMILY PROTEIN C4A8.06C"/>
    <property type="match status" value="1"/>
</dbReference>
<sequence length="318" mass="34943">MKPFTIFGLIALFAACAVQAKDTWADSQKFAEKQTTEFLTKYPSVQSDSFVFKTIKLPNGNSLALDLRIERPKEKKLCPVVFFVHGGGWGAGSKGAFCPQSFELAKHGIAGVRIEYRLKGQGGKFTNVIKDVLDAIDFIRHRKDELVLDFTRVGLAGGSAGGHLSSIAAQLTPECISYDGYNGLFDAFQRDGSRFGGGNYTGTTEAQKKNASAIYIIKDKPPHTLLYHGTADTTIVPKQAHRFAQAIRDKGGQADVLIYEGAGHSFFNKEPYLSVTTKALLAHTSFVFGMTDHKPNLQDYNVEPTEALTKPKKKKERK</sequence>
<dbReference type="RefSeq" id="WP_274150042.1">
    <property type="nucleotide sequence ID" value="NZ_CP117811.1"/>
</dbReference>
<feature type="domain" description="BD-FAE-like" evidence="4">
    <location>
        <begin position="67"/>
        <end position="171"/>
    </location>
</feature>
<keyword evidence="6" id="KW-1185">Reference proteome</keyword>
<dbReference type="SUPFAM" id="SSF53474">
    <property type="entry name" value="alpha/beta-Hydrolases"/>
    <property type="match status" value="1"/>
</dbReference>
<dbReference type="InterPro" id="IPR050300">
    <property type="entry name" value="GDXG_lipolytic_enzyme"/>
</dbReference>
<dbReference type="GO" id="GO:0016787">
    <property type="term" value="F:hydrolase activity"/>
    <property type="evidence" value="ECO:0007669"/>
    <property type="project" value="UniProtKB-KW"/>
</dbReference>
<gene>
    <name evidence="5" type="ORF">PQO03_10080</name>
</gene>
<name>A0ABY7VPI3_9BACT</name>
<proteinExistence type="predicted"/>
<dbReference type="Gene3D" id="3.40.50.1820">
    <property type="entry name" value="alpha/beta hydrolase"/>
    <property type="match status" value="1"/>
</dbReference>
<dbReference type="EMBL" id="CP117811">
    <property type="protein sequence ID" value="WDE96060.1"/>
    <property type="molecule type" value="Genomic_DNA"/>
</dbReference>
<evidence type="ECO:0000256" key="3">
    <source>
        <dbReference type="SAM" id="SignalP"/>
    </source>
</evidence>
<keyword evidence="3" id="KW-0732">Signal</keyword>